<sequence>MVFDKNYSNKTDEELVILSLENQNIFAYLINRYQKKIARYIKRISGLSDDDIEDVLQDVFIKTYRNLNAFDSNLKFSSWLYRIAHNQVISNFRKSKSRPQSIILDSDNDFLENIASEFNLEKEIDIIENQEIIMEIIGSLDYKYKEVIELRFLEEKEYSEISDILKKPNGTVAALISRAKKQIRKELERKNINLQ</sequence>
<comment type="caution">
    <text evidence="9">The sequence shown here is derived from an EMBL/GenBank/DDBJ whole genome shotgun (WGS) entry which is preliminary data.</text>
</comment>
<dbReference type="GO" id="GO:0006352">
    <property type="term" value="P:DNA-templated transcription initiation"/>
    <property type="evidence" value="ECO:0007669"/>
    <property type="project" value="InterPro"/>
</dbReference>
<dbReference type="SUPFAM" id="SSF88659">
    <property type="entry name" value="Sigma3 and sigma4 domains of RNA polymerase sigma factors"/>
    <property type="match status" value="1"/>
</dbReference>
<dbReference type="InterPro" id="IPR000838">
    <property type="entry name" value="RNA_pol_sigma70_ECF_CS"/>
</dbReference>
<dbReference type="Proteomes" id="UP000229056">
    <property type="component" value="Unassembled WGS sequence"/>
</dbReference>
<feature type="domain" description="RNA polymerase sigma-70 region 2" evidence="7">
    <location>
        <begin position="29"/>
        <end position="96"/>
    </location>
</feature>
<evidence type="ECO:0000256" key="3">
    <source>
        <dbReference type="ARBA" id="ARBA00023082"/>
    </source>
</evidence>
<keyword evidence="3 6" id="KW-0731">Sigma factor</keyword>
<gene>
    <name evidence="9" type="ORF">COT80_03300</name>
</gene>
<dbReference type="NCBIfam" id="TIGR02937">
    <property type="entry name" value="sigma70-ECF"/>
    <property type="match status" value="1"/>
</dbReference>
<dbReference type="Gene3D" id="1.10.1740.10">
    <property type="match status" value="1"/>
</dbReference>
<comment type="similarity">
    <text evidence="1 6">Belongs to the sigma-70 factor family. ECF subfamily.</text>
</comment>
<evidence type="ECO:0000256" key="1">
    <source>
        <dbReference type="ARBA" id="ARBA00010641"/>
    </source>
</evidence>
<evidence type="ECO:0000313" key="9">
    <source>
        <dbReference type="EMBL" id="PIS05769.1"/>
    </source>
</evidence>
<organism evidence="9 10">
    <name type="scientific">Candidatus Buchananbacteria bacterium CG10_big_fil_rev_8_21_14_0_10_33_19</name>
    <dbReference type="NCBI Taxonomy" id="1974525"/>
    <lineage>
        <taxon>Bacteria</taxon>
        <taxon>Candidatus Buchananiibacteriota</taxon>
    </lineage>
</organism>
<dbReference type="InterPro" id="IPR013249">
    <property type="entry name" value="RNA_pol_sigma70_r4_t2"/>
</dbReference>
<reference evidence="10" key="1">
    <citation type="submission" date="2017-09" db="EMBL/GenBank/DDBJ databases">
        <title>Depth-based differentiation of microbial function through sediment-hosted aquifers and enrichment of novel symbionts in the deep terrestrial subsurface.</title>
        <authorList>
            <person name="Probst A.J."/>
            <person name="Ladd B."/>
            <person name="Jarett J.K."/>
            <person name="Geller-Mcgrath D.E."/>
            <person name="Sieber C.M.K."/>
            <person name="Emerson J.B."/>
            <person name="Anantharaman K."/>
            <person name="Thomas B.C."/>
            <person name="Malmstrom R."/>
            <person name="Stieglmeier M."/>
            <person name="Klingl A."/>
            <person name="Woyke T."/>
            <person name="Ryan C.M."/>
            <person name="Banfield J.F."/>
        </authorList>
    </citation>
    <scope>NUCLEOTIDE SEQUENCE [LARGE SCALE GENOMIC DNA]</scope>
</reference>
<dbReference type="Pfam" id="PF04542">
    <property type="entry name" value="Sigma70_r2"/>
    <property type="match status" value="1"/>
</dbReference>
<dbReference type="GO" id="GO:0016987">
    <property type="term" value="F:sigma factor activity"/>
    <property type="evidence" value="ECO:0007669"/>
    <property type="project" value="UniProtKB-KW"/>
</dbReference>
<dbReference type="PANTHER" id="PTHR43133:SF51">
    <property type="entry name" value="RNA POLYMERASE SIGMA FACTOR"/>
    <property type="match status" value="1"/>
</dbReference>
<dbReference type="SUPFAM" id="SSF88946">
    <property type="entry name" value="Sigma2 domain of RNA polymerase sigma factors"/>
    <property type="match status" value="1"/>
</dbReference>
<evidence type="ECO:0000259" key="7">
    <source>
        <dbReference type="Pfam" id="PF04542"/>
    </source>
</evidence>
<proteinExistence type="inferred from homology"/>
<evidence type="ECO:0000256" key="4">
    <source>
        <dbReference type="ARBA" id="ARBA00023125"/>
    </source>
</evidence>
<dbReference type="GO" id="GO:0003677">
    <property type="term" value="F:DNA binding"/>
    <property type="evidence" value="ECO:0007669"/>
    <property type="project" value="UniProtKB-KW"/>
</dbReference>
<evidence type="ECO:0000313" key="10">
    <source>
        <dbReference type="Proteomes" id="UP000229056"/>
    </source>
</evidence>
<dbReference type="PANTHER" id="PTHR43133">
    <property type="entry name" value="RNA POLYMERASE ECF-TYPE SIGMA FACTO"/>
    <property type="match status" value="1"/>
</dbReference>
<evidence type="ECO:0000259" key="8">
    <source>
        <dbReference type="Pfam" id="PF08281"/>
    </source>
</evidence>
<evidence type="ECO:0000256" key="6">
    <source>
        <dbReference type="RuleBase" id="RU000716"/>
    </source>
</evidence>
<dbReference type="AlphaFoldDB" id="A0A2H0W336"/>
<evidence type="ECO:0000256" key="5">
    <source>
        <dbReference type="ARBA" id="ARBA00023163"/>
    </source>
</evidence>
<dbReference type="Gene3D" id="1.10.10.10">
    <property type="entry name" value="Winged helix-like DNA-binding domain superfamily/Winged helix DNA-binding domain"/>
    <property type="match status" value="1"/>
</dbReference>
<dbReference type="InterPro" id="IPR036388">
    <property type="entry name" value="WH-like_DNA-bd_sf"/>
</dbReference>
<dbReference type="Pfam" id="PF08281">
    <property type="entry name" value="Sigma70_r4_2"/>
    <property type="match status" value="1"/>
</dbReference>
<protein>
    <recommendedName>
        <fullName evidence="6">RNA polymerase sigma factor</fullName>
    </recommendedName>
</protein>
<feature type="domain" description="RNA polymerase sigma factor 70 region 4 type 2" evidence="8">
    <location>
        <begin position="131"/>
        <end position="183"/>
    </location>
</feature>
<evidence type="ECO:0000256" key="2">
    <source>
        <dbReference type="ARBA" id="ARBA00023015"/>
    </source>
</evidence>
<keyword evidence="5 6" id="KW-0804">Transcription</keyword>
<accession>A0A2H0W336</accession>
<dbReference type="InterPro" id="IPR039425">
    <property type="entry name" value="RNA_pol_sigma-70-like"/>
</dbReference>
<dbReference type="PROSITE" id="PS01063">
    <property type="entry name" value="SIGMA70_ECF"/>
    <property type="match status" value="1"/>
</dbReference>
<dbReference type="InterPro" id="IPR013325">
    <property type="entry name" value="RNA_pol_sigma_r2"/>
</dbReference>
<dbReference type="InterPro" id="IPR014284">
    <property type="entry name" value="RNA_pol_sigma-70_dom"/>
</dbReference>
<dbReference type="EMBL" id="PEZY01000012">
    <property type="protein sequence ID" value="PIS05769.1"/>
    <property type="molecule type" value="Genomic_DNA"/>
</dbReference>
<keyword evidence="2 6" id="KW-0805">Transcription regulation</keyword>
<dbReference type="InterPro" id="IPR013324">
    <property type="entry name" value="RNA_pol_sigma_r3/r4-like"/>
</dbReference>
<dbReference type="InterPro" id="IPR007627">
    <property type="entry name" value="RNA_pol_sigma70_r2"/>
</dbReference>
<keyword evidence="4 6" id="KW-0238">DNA-binding</keyword>
<dbReference type="CDD" id="cd06171">
    <property type="entry name" value="Sigma70_r4"/>
    <property type="match status" value="1"/>
</dbReference>
<name>A0A2H0W336_9BACT</name>